<dbReference type="InterPro" id="IPR012349">
    <property type="entry name" value="Split_barrel_FMN-bd"/>
</dbReference>
<dbReference type="Pfam" id="PF12900">
    <property type="entry name" value="Pyridox_ox_2"/>
    <property type="match status" value="1"/>
</dbReference>
<reference evidence="1 2" key="1">
    <citation type="submission" date="2018-09" db="EMBL/GenBank/DDBJ databases">
        <title>Marinorhizobium profundi gen. nov., sp. nov., isolated from a deep-sea sediment sample from the New Britain Trench and proposal of Marinorhizobiaceae fam. nov. in the order Rhizobiales of the class Alphaproteobacteria.</title>
        <authorList>
            <person name="Cao J."/>
        </authorList>
    </citation>
    <scope>NUCLEOTIDE SEQUENCE [LARGE SCALE GENOMIC DNA]</scope>
    <source>
        <strain evidence="1 2">WS11</strain>
    </source>
</reference>
<dbReference type="OrthoDB" id="8137294at2"/>
<dbReference type="EMBL" id="CP032509">
    <property type="protein sequence ID" value="AZN71098.1"/>
    <property type="molecule type" value="Genomic_DNA"/>
</dbReference>
<dbReference type="SUPFAM" id="SSF50475">
    <property type="entry name" value="FMN-binding split barrel"/>
    <property type="match status" value="1"/>
</dbReference>
<name>A0A3Q8XMS2_9HYPH</name>
<dbReference type="Proteomes" id="UP000268192">
    <property type="component" value="Chromosome"/>
</dbReference>
<evidence type="ECO:0000313" key="2">
    <source>
        <dbReference type="Proteomes" id="UP000268192"/>
    </source>
</evidence>
<sequence>MITEMTSEDCMALLYEVATGRLACALDDQPYVVPILFAAEPGHLYGFTTLGRKVEWMRQNPRVCVVVDRIEHRESWESVIVIGRYEEISPNNGHEGQRDHAWSLLQANAGWWEPGYQHTRIGDVDRPLLPVFFRIAIVEMTGRRCAVEKRAQLPPQPGFVERMIGRFTSRT</sequence>
<organism evidence="1 2">
    <name type="scientific">Georhizobium profundi</name>
    <dbReference type="NCBI Taxonomy" id="2341112"/>
    <lineage>
        <taxon>Bacteria</taxon>
        <taxon>Pseudomonadati</taxon>
        <taxon>Pseudomonadota</taxon>
        <taxon>Alphaproteobacteria</taxon>
        <taxon>Hyphomicrobiales</taxon>
        <taxon>Rhizobiaceae</taxon>
        <taxon>Georhizobium</taxon>
    </lineage>
</organism>
<dbReference type="RefSeq" id="WP_126009028.1">
    <property type="nucleotide sequence ID" value="NZ_CP032509.1"/>
</dbReference>
<proteinExistence type="predicted"/>
<dbReference type="AlphaFoldDB" id="A0A3Q8XMS2"/>
<dbReference type="InterPro" id="IPR024747">
    <property type="entry name" value="Pyridox_Oxase-rel"/>
</dbReference>
<evidence type="ECO:0000313" key="1">
    <source>
        <dbReference type="EMBL" id="AZN71098.1"/>
    </source>
</evidence>
<dbReference type="KEGG" id="abaw:D5400_07230"/>
<gene>
    <name evidence="1" type="ORF">D5400_07230</name>
</gene>
<accession>A0A3Q8XMS2</accession>
<keyword evidence="2" id="KW-1185">Reference proteome</keyword>
<dbReference type="Gene3D" id="2.30.110.10">
    <property type="entry name" value="Electron Transport, Fmn-binding Protein, Chain A"/>
    <property type="match status" value="1"/>
</dbReference>
<protein>
    <submittedName>
        <fullName evidence="1">Pyridoxamine 5'-phosphate oxidase family protein</fullName>
    </submittedName>
</protein>